<dbReference type="RefSeq" id="WP_025362664.1">
    <property type="nucleotide sequence ID" value="NZ_CP006681.1"/>
</dbReference>
<feature type="transmembrane region" description="Helical" evidence="1">
    <location>
        <begin position="6"/>
        <end position="25"/>
    </location>
</feature>
<sequence length="222" mass="25229">MNWYLITNIAAVILTIVVLLIALAMEDFSFKKISLKHLTVISTFGAVSVVLTNIVGYSIPILGSIRLAFGDWIIFMLGMMFGPLCGVISAISIDTLGSVIPNSFGYHAGYMFNKTILGLFGSLVYFSKSNNRLLLKIIILYSIAYIFQSLLFNQIWMMSWKGQAAWFDFVAKIIKLPVVLPIYITVTYATFRTMLPLLNRWTNVEQIWCFRHKQFNNLQTNI</sequence>
<dbReference type="HOGENOM" id="CLU_095294_0_0_14"/>
<keyword evidence="1" id="KW-0812">Transmembrane</keyword>
<dbReference type="InterPro" id="IPR030949">
    <property type="entry name" value="ECF_S_folate_fam"/>
</dbReference>
<dbReference type="eggNOG" id="COG3275">
    <property type="taxonomic scope" value="Bacteria"/>
</dbReference>
<organism evidence="2 3">
    <name type="scientific">Spiroplasma culicicola AES-1</name>
    <dbReference type="NCBI Taxonomy" id="1276246"/>
    <lineage>
        <taxon>Bacteria</taxon>
        <taxon>Bacillati</taxon>
        <taxon>Mycoplasmatota</taxon>
        <taxon>Mollicutes</taxon>
        <taxon>Entomoplasmatales</taxon>
        <taxon>Spiroplasmataceae</taxon>
        <taxon>Spiroplasma</taxon>
    </lineage>
</organism>
<dbReference type="Proteomes" id="UP000019267">
    <property type="component" value="Chromosome"/>
</dbReference>
<keyword evidence="3" id="KW-1185">Reference proteome</keyword>
<protein>
    <recommendedName>
        <fullName evidence="4">Folate family ECF transporter S component</fullName>
    </recommendedName>
</protein>
<accession>W6A5L1</accession>
<dbReference type="STRING" id="1276246.SCULI_v1c00770"/>
<dbReference type="OrthoDB" id="400439at2"/>
<proteinExistence type="predicted"/>
<dbReference type="NCBIfam" id="TIGR04518">
    <property type="entry name" value="ECF_S_folT_fam"/>
    <property type="match status" value="1"/>
</dbReference>
<name>W6A5L1_9MOLU</name>
<keyword evidence="1" id="KW-0472">Membrane</keyword>
<dbReference type="KEGG" id="scq:SCULI_v1c00770"/>
<feature type="transmembrane region" description="Helical" evidence="1">
    <location>
        <begin position="133"/>
        <end position="152"/>
    </location>
</feature>
<gene>
    <name evidence="2" type="ORF">SCULI_v1c00770</name>
</gene>
<dbReference type="EMBL" id="CP006681">
    <property type="protein sequence ID" value="AHI52418.1"/>
    <property type="molecule type" value="Genomic_DNA"/>
</dbReference>
<evidence type="ECO:0008006" key="4">
    <source>
        <dbReference type="Google" id="ProtNLM"/>
    </source>
</evidence>
<dbReference type="AlphaFoldDB" id="W6A5L1"/>
<keyword evidence="1" id="KW-1133">Transmembrane helix</keyword>
<dbReference type="Gene3D" id="1.10.1760.20">
    <property type="match status" value="1"/>
</dbReference>
<evidence type="ECO:0000256" key="1">
    <source>
        <dbReference type="SAM" id="Phobius"/>
    </source>
</evidence>
<dbReference type="PATRIC" id="fig|1276246.3.peg.75"/>
<evidence type="ECO:0000313" key="3">
    <source>
        <dbReference type="Proteomes" id="UP000019267"/>
    </source>
</evidence>
<feature type="transmembrane region" description="Helical" evidence="1">
    <location>
        <begin position="173"/>
        <end position="191"/>
    </location>
</feature>
<reference evidence="2 3" key="1">
    <citation type="journal article" date="2014" name="Genome Biol. Evol.">
        <title>Molecular evolution of the substrate utilization strategies and putative virulence factors in mosquito-associated Spiroplasma species.</title>
        <authorList>
            <person name="Chang T.H."/>
            <person name="Lo W.S."/>
            <person name="Ku C."/>
            <person name="Chen L.L."/>
            <person name="Kuo C.H."/>
        </authorList>
    </citation>
    <scope>NUCLEOTIDE SEQUENCE [LARGE SCALE GENOMIC DNA]</scope>
    <source>
        <strain evidence="2">AES-1</strain>
    </source>
</reference>
<feature type="transmembrane region" description="Helical" evidence="1">
    <location>
        <begin position="37"/>
        <end position="60"/>
    </location>
</feature>
<feature type="transmembrane region" description="Helical" evidence="1">
    <location>
        <begin position="72"/>
        <end position="96"/>
    </location>
</feature>
<feature type="transmembrane region" description="Helical" evidence="1">
    <location>
        <begin position="108"/>
        <end position="127"/>
    </location>
</feature>
<evidence type="ECO:0000313" key="2">
    <source>
        <dbReference type="EMBL" id="AHI52418.1"/>
    </source>
</evidence>